<accession>A0A7J0CU40</accession>
<dbReference type="InterPro" id="IPR034660">
    <property type="entry name" value="DinB/YfiT-like"/>
</dbReference>
<evidence type="ECO:0008006" key="4">
    <source>
        <dbReference type="Google" id="ProtNLM"/>
    </source>
</evidence>
<dbReference type="InterPro" id="IPR007061">
    <property type="entry name" value="MST-like"/>
</dbReference>
<dbReference type="Gene3D" id="1.20.120.450">
    <property type="entry name" value="dinb family like domain"/>
    <property type="match status" value="1"/>
</dbReference>
<reference evidence="2 3" key="1">
    <citation type="submission" date="2020-05" db="EMBL/GenBank/DDBJ databases">
        <title>Whole genome shotgun sequence of Streptomyces microflavus NBRC 13062.</title>
        <authorList>
            <person name="Komaki H."/>
            <person name="Tamura T."/>
        </authorList>
    </citation>
    <scope>NUCLEOTIDE SEQUENCE [LARGE SCALE GENOMIC DNA]</scope>
    <source>
        <strain evidence="2 3">NBRC 13062</strain>
    </source>
</reference>
<comment type="caution">
    <text evidence="2">The sequence shown here is derived from an EMBL/GenBank/DDBJ whole genome shotgun (WGS) entry which is preliminary data.</text>
</comment>
<dbReference type="Proteomes" id="UP000498740">
    <property type="component" value="Unassembled WGS sequence"/>
</dbReference>
<dbReference type="Pfam" id="PF04978">
    <property type="entry name" value="MST"/>
    <property type="match status" value="1"/>
</dbReference>
<dbReference type="EMBL" id="BLWD01000001">
    <property type="protein sequence ID" value="GFN05819.1"/>
    <property type="molecule type" value="Genomic_DNA"/>
</dbReference>
<sequence>MGWWIRARETRTSRERVRSERSGPHDFPEPTSPALAHGDERADLLAELADARGALIGTVRGLSDEQIAERPTVSALCLGGLLKHVASTEESWLRFVVEGPSAMSFELPEGVTWEDFGAGTASAYPQWAIDRQNDFQVLPGETLAGILARYEEVAARTEKVVASLTDLSVTHPLPEAPWNEPGAVRSVRRVLIHVIAETTQHAGHADILREAIDGQTST</sequence>
<evidence type="ECO:0000313" key="2">
    <source>
        <dbReference type="EMBL" id="GFN05819.1"/>
    </source>
</evidence>
<protein>
    <recommendedName>
        <fullName evidence="4">Mini-circle protein</fullName>
    </recommendedName>
</protein>
<name>A0A7J0CU40_STRMI</name>
<organism evidence="2 3">
    <name type="scientific">Streptomyces microflavus</name>
    <name type="common">Streptomyces lipmanii</name>
    <dbReference type="NCBI Taxonomy" id="1919"/>
    <lineage>
        <taxon>Bacteria</taxon>
        <taxon>Bacillati</taxon>
        <taxon>Actinomycetota</taxon>
        <taxon>Actinomycetes</taxon>
        <taxon>Kitasatosporales</taxon>
        <taxon>Streptomycetaceae</taxon>
        <taxon>Streptomyces</taxon>
    </lineage>
</organism>
<dbReference type="AlphaFoldDB" id="A0A7J0CU40"/>
<feature type="region of interest" description="Disordered" evidence="1">
    <location>
        <begin position="15"/>
        <end position="36"/>
    </location>
</feature>
<evidence type="ECO:0000313" key="3">
    <source>
        <dbReference type="Proteomes" id="UP000498740"/>
    </source>
</evidence>
<feature type="compositionally biased region" description="Basic and acidic residues" evidence="1">
    <location>
        <begin position="15"/>
        <end position="28"/>
    </location>
</feature>
<proteinExistence type="predicted"/>
<evidence type="ECO:0000256" key="1">
    <source>
        <dbReference type="SAM" id="MobiDB-lite"/>
    </source>
</evidence>
<gene>
    <name evidence="2" type="ORF">Smic_43750</name>
</gene>
<dbReference type="SUPFAM" id="SSF109854">
    <property type="entry name" value="DinB/YfiT-like putative metalloenzymes"/>
    <property type="match status" value="1"/>
</dbReference>